<dbReference type="PANTHER" id="PTHR10055:SF1">
    <property type="entry name" value="TRYPTOPHAN--TRNA LIGASE, CYTOPLASMIC"/>
    <property type="match status" value="1"/>
</dbReference>
<comment type="caution">
    <text evidence="2">The sequence shown here is derived from an EMBL/GenBank/DDBJ whole genome shotgun (WGS) entry which is preliminary data.</text>
</comment>
<evidence type="ECO:0000313" key="3">
    <source>
        <dbReference type="Proteomes" id="UP000717585"/>
    </source>
</evidence>
<dbReference type="InterPro" id="IPR014729">
    <property type="entry name" value="Rossmann-like_a/b/a_fold"/>
</dbReference>
<dbReference type="Proteomes" id="UP000717585">
    <property type="component" value="Unassembled WGS sequence"/>
</dbReference>
<dbReference type="PANTHER" id="PTHR10055">
    <property type="entry name" value="TRYPTOPHANYL-TRNA SYNTHETASE"/>
    <property type="match status" value="1"/>
</dbReference>
<keyword evidence="3" id="KW-1185">Reference proteome</keyword>
<gene>
    <name evidence="2" type="ORF">J8273_3724</name>
</gene>
<dbReference type="GO" id="GO:0005737">
    <property type="term" value="C:cytoplasm"/>
    <property type="evidence" value="ECO:0007669"/>
    <property type="project" value="TreeGrafter"/>
</dbReference>
<protein>
    <recommendedName>
        <fullName evidence="1">Tryptophanyl-tRNA synthetase</fullName>
    </recommendedName>
</protein>
<accession>A0A8J6E2J0</accession>
<sequence>MMDLSFLRNAESLPPQVRRAKGSVAGRSLKEVVECPEGFYVLVSMKLPRVSVHLGHVSIMQVAVWFQQTYGCPIVIHMRDDLDFLTATVKQKGSERPIQFTESRTKAKNMATELLQCGVDAEKTFVCNTTSCVGRLFHTMLHIEKYTQCLHIESELGVTTSNNIGMYAHPATVAAMTQPASLAGLVPSKAACLAVTDTTDEPVWHTALRYSEATGAPAPCVLMAAPVPSLRQVGSVIEEDAPELMGMQNSTLFLADAVGKKISNKLNKFAVSGGRETVEEQKERGADLTLDVPFALYDLLESDDFKVESIRAGYGTGGSGMVNETGATEFMMTGNVKKTVAELVLGIMGPMASRTKEAKDLYKVCSEPRQLY</sequence>
<dbReference type="EMBL" id="JAHDYR010000013">
    <property type="protein sequence ID" value="KAG9394748.1"/>
    <property type="molecule type" value="Genomic_DNA"/>
</dbReference>
<dbReference type="GO" id="GO:0006436">
    <property type="term" value="P:tryptophanyl-tRNA aminoacylation"/>
    <property type="evidence" value="ECO:0007669"/>
    <property type="project" value="TreeGrafter"/>
</dbReference>
<dbReference type="GO" id="GO:0004830">
    <property type="term" value="F:tryptophan-tRNA ligase activity"/>
    <property type="evidence" value="ECO:0007669"/>
    <property type="project" value="TreeGrafter"/>
</dbReference>
<name>A0A8J6E2J0_9EUKA</name>
<dbReference type="Gene3D" id="3.40.50.620">
    <property type="entry name" value="HUPs"/>
    <property type="match status" value="1"/>
</dbReference>
<dbReference type="AlphaFoldDB" id="A0A8J6E2J0"/>
<dbReference type="SUPFAM" id="SSF52374">
    <property type="entry name" value="Nucleotidylyl transferase"/>
    <property type="match status" value="1"/>
</dbReference>
<organism evidence="2 3">
    <name type="scientific">Carpediemonas membranifera</name>
    <dbReference type="NCBI Taxonomy" id="201153"/>
    <lineage>
        <taxon>Eukaryota</taxon>
        <taxon>Metamonada</taxon>
        <taxon>Carpediemonas-like organisms</taxon>
        <taxon>Carpediemonas</taxon>
    </lineage>
</organism>
<reference evidence="2" key="1">
    <citation type="submission" date="2021-05" db="EMBL/GenBank/DDBJ databases">
        <title>A free-living protist that lacks canonical eukaryotic 1 DNA replication and segregation systems.</title>
        <authorList>
            <person name="Salas-Leiva D.E."/>
            <person name="Tromer E.C."/>
            <person name="Curtis B.A."/>
            <person name="Jerlstrom-Hultqvist J."/>
            <person name="Kolisko M."/>
            <person name="Yi Z."/>
            <person name="Salas-Leiva J.S."/>
            <person name="Gallot-Lavallee L."/>
            <person name="Kops G.J.P.L."/>
            <person name="Archibald J.M."/>
            <person name="Simpson A.G.B."/>
            <person name="Roger A.J."/>
        </authorList>
    </citation>
    <scope>NUCLEOTIDE SEQUENCE</scope>
    <source>
        <strain evidence="2">BICM</strain>
    </source>
</reference>
<dbReference type="Gene3D" id="1.10.240.10">
    <property type="entry name" value="Tyrosyl-Transfer RNA Synthetase"/>
    <property type="match status" value="1"/>
</dbReference>
<proteinExistence type="predicted"/>
<evidence type="ECO:0000313" key="2">
    <source>
        <dbReference type="EMBL" id="KAG9394748.1"/>
    </source>
</evidence>
<evidence type="ECO:0000256" key="1">
    <source>
        <dbReference type="ARBA" id="ARBA00030268"/>
    </source>
</evidence>
<dbReference type="OrthoDB" id="10261385at2759"/>